<dbReference type="Gene3D" id="3.40.50.300">
    <property type="entry name" value="P-loop containing nucleotide triphosphate hydrolases"/>
    <property type="match status" value="1"/>
</dbReference>
<keyword evidence="5" id="KW-0251">Elongation factor</keyword>
<keyword evidence="7" id="KW-0810">Translation regulation</keyword>
<dbReference type="InterPro" id="IPR009000">
    <property type="entry name" value="Transl_B-barrel_sf"/>
</dbReference>
<accession>A0A0F4Z7G4</accession>
<evidence type="ECO:0000256" key="4">
    <source>
        <dbReference type="ARBA" id="ARBA00022741"/>
    </source>
</evidence>
<feature type="domain" description="Tr-type G" evidence="14">
    <location>
        <begin position="476"/>
        <end position="699"/>
    </location>
</feature>
<dbReference type="OrthoDB" id="342024at2759"/>
<dbReference type="SUPFAM" id="SSF50465">
    <property type="entry name" value="EF-Tu/eEF-1alpha/eIF2-gamma C-terminal domain"/>
    <property type="match status" value="1"/>
</dbReference>
<dbReference type="AlphaFoldDB" id="A0A0F4Z7G4"/>
<dbReference type="Pfam" id="PF00009">
    <property type="entry name" value="GTP_EFTU"/>
    <property type="match status" value="1"/>
</dbReference>
<dbReference type="Proteomes" id="UP000033483">
    <property type="component" value="Unassembled WGS sequence"/>
</dbReference>
<evidence type="ECO:0000256" key="7">
    <source>
        <dbReference type="ARBA" id="ARBA00022845"/>
    </source>
</evidence>
<evidence type="ECO:0000256" key="3">
    <source>
        <dbReference type="ARBA" id="ARBA00022490"/>
    </source>
</evidence>
<dbReference type="FunFam" id="2.40.30.10:FF:000020">
    <property type="entry name" value="Translation elongation factor EF-1"/>
    <property type="match status" value="1"/>
</dbReference>
<evidence type="ECO:0000256" key="13">
    <source>
        <dbReference type="SAM" id="MobiDB-lite"/>
    </source>
</evidence>
<dbReference type="PANTHER" id="PTHR23115">
    <property type="entry name" value="TRANSLATION FACTOR"/>
    <property type="match status" value="1"/>
</dbReference>
<feature type="compositionally biased region" description="Polar residues" evidence="13">
    <location>
        <begin position="312"/>
        <end position="341"/>
    </location>
</feature>
<evidence type="ECO:0000256" key="10">
    <source>
        <dbReference type="ARBA" id="ARBA00049117"/>
    </source>
</evidence>
<dbReference type="InterPro" id="IPR004161">
    <property type="entry name" value="EFTu-like_2"/>
</dbReference>
<evidence type="ECO:0000256" key="12">
    <source>
        <dbReference type="ARBA" id="ARBA00074866"/>
    </source>
</evidence>
<comment type="subunit">
    <text evidence="11">Component of the Dom34-Hbs1 complex, also named Pelota-HBS1L complex, composed of dom34 and hbs1.</text>
</comment>
<evidence type="ECO:0000313" key="15">
    <source>
        <dbReference type="EMBL" id="KKA26265.1"/>
    </source>
</evidence>
<evidence type="ECO:0000313" key="16">
    <source>
        <dbReference type="Proteomes" id="UP000033483"/>
    </source>
</evidence>
<keyword evidence="3" id="KW-0963">Cytoplasm</keyword>
<keyword evidence="9" id="KW-0342">GTP-binding</keyword>
<proteinExistence type="inferred from homology"/>
<dbReference type="GO" id="GO:0003746">
    <property type="term" value="F:translation elongation factor activity"/>
    <property type="evidence" value="ECO:0007669"/>
    <property type="project" value="UniProtKB-KW"/>
</dbReference>
<sequence>MGNKYYDDDDFVDDYDEYDDDGVLYDKNGIQVEGGGYAISVVREGLGDRSDEVSDDVIQNALDLCSSNAEHAVEYIFRQILDRERIELSCAMILSKLGDDAKYTTADAIKDSLWHYYYDEDKTLSFISRNVKTAKNKAEAEGTFQQPPNSHGFHHINVPAMHLGCNPSFSHVDITANVRYLSRGRSVDMASIFDDMPWFSVPPERQGHFSAPVPVGPQGLLGGSSKLQALAARRKKQASASTTPAPSTAPVSKPSVSTSAIREKLAKTSLSDASSQPALGQNINTTSRGDDSTIKRQAPIGGKLQPAAKRQYASSRVISQIDPTEQTVQTSKTEETSSLTVASAPEAQEPEDYVVVAPSAPSAFAQGLFGPPENTACLPKTYPLPYMASPHFTADVFAKPSPDDVVLAAQAQARRLQAAKARPRTPSDDEDGVSQSGKESLSISVSVKGSKPSVSKPQSKNLNVAEEYQRRATKEKKTTSFVVVGHVDAGKSTLMGRLLVDMKVVDNSLIAQYRHQAAKLGKQSFALAWVMDQREEERERGVTIDIATNFFETDKTEFTILDAPGHRDFVPNMIAGASQADFAVLVIDANTGAFERGLKGQTYEHILLLRSLGIYRIIVGINKLDMVGWSQERYDEITQQVSAFLSKLNFPRKAIQCVPISGLDGTNIVHKPTEKALKWYTGPTLVEALENIEPVERVLDAPMRMMISELVSTSRGKLTIAGRISTGTVQVGDALAVAPTGDHCYVKSIEIAGEARDWAAAGDNVSLSLVGVEPEQVQIGDVLGSASIPVQCTKVFTVKALAFEALIPMAIDVHRGRKHSAGSITKLIANLDKATGFITGSSPRVVKQGAVARIQVSLLEEIPVDAGQRVVIRSQGRTVAAGVVE</sequence>
<evidence type="ECO:0000256" key="5">
    <source>
        <dbReference type="ARBA" id="ARBA00022768"/>
    </source>
</evidence>
<dbReference type="InterPro" id="IPR027417">
    <property type="entry name" value="P-loop_NTPase"/>
</dbReference>
<dbReference type="GO" id="GO:0003924">
    <property type="term" value="F:GTPase activity"/>
    <property type="evidence" value="ECO:0007669"/>
    <property type="project" value="InterPro"/>
</dbReference>
<dbReference type="InterPro" id="IPR015033">
    <property type="entry name" value="HBS1-like_N"/>
</dbReference>
<dbReference type="InterPro" id="IPR050100">
    <property type="entry name" value="TRAFAC_GTPase_members"/>
</dbReference>
<comment type="catalytic activity">
    <reaction evidence="10">
        <text>GTP + H2O = GDP + phosphate + H(+)</text>
        <dbReference type="Rhea" id="RHEA:19669"/>
        <dbReference type="ChEBI" id="CHEBI:15377"/>
        <dbReference type="ChEBI" id="CHEBI:15378"/>
        <dbReference type="ChEBI" id="CHEBI:37565"/>
        <dbReference type="ChEBI" id="CHEBI:43474"/>
        <dbReference type="ChEBI" id="CHEBI:58189"/>
    </reaction>
    <physiologicalReaction direction="left-to-right" evidence="10">
        <dbReference type="Rhea" id="RHEA:19670"/>
    </physiologicalReaction>
</comment>
<dbReference type="EMBL" id="LAEV01002237">
    <property type="protein sequence ID" value="KKA26265.1"/>
    <property type="molecule type" value="Genomic_DNA"/>
</dbReference>
<reference evidence="15 16" key="1">
    <citation type="submission" date="2015-03" db="EMBL/GenBank/DDBJ databases">
        <authorList>
            <person name="Radwan O."/>
            <person name="Al-Naeli F.A."/>
            <person name="Rendon G.A."/>
            <person name="Fields C."/>
        </authorList>
    </citation>
    <scope>NUCLEOTIDE SEQUENCE [LARGE SCALE GENOMIC DNA]</scope>
    <source>
        <strain evidence="15">CR-DP1</strain>
    </source>
</reference>
<dbReference type="FunFam" id="3.40.50.300:FF:000204">
    <property type="entry name" value="Translation elongation factor Tu"/>
    <property type="match status" value="1"/>
</dbReference>
<keyword evidence="8" id="KW-0648">Protein biosynthesis</keyword>
<dbReference type="GO" id="GO:0005829">
    <property type="term" value="C:cytosol"/>
    <property type="evidence" value="ECO:0007669"/>
    <property type="project" value="GOC"/>
</dbReference>
<dbReference type="CDD" id="cd16267">
    <property type="entry name" value="HBS1-like_II"/>
    <property type="match status" value="1"/>
</dbReference>
<evidence type="ECO:0000256" key="9">
    <source>
        <dbReference type="ARBA" id="ARBA00023134"/>
    </source>
</evidence>
<dbReference type="SUPFAM" id="SSF50447">
    <property type="entry name" value="Translation proteins"/>
    <property type="match status" value="1"/>
</dbReference>
<comment type="subcellular location">
    <subcellularLocation>
        <location evidence="1">Cytoplasm</location>
    </subcellularLocation>
</comment>
<dbReference type="InterPro" id="IPR009001">
    <property type="entry name" value="Transl_elong_EF1A/Init_IF2_C"/>
</dbReference>
<feature type="compositionally biased region" description="Polar residues" evidence="13">
    <location>
        <begin position="268"/>
        <end position="287"/>
    </location>
</feature>
<protein>
    <recommendedName>
        <fullName evidence="12">Elongation factor 1 alpha-like protein</fullName>
    </recommendedName>
</protein>
<gene>
    <name evidence="15" type="ORF">TD95_000025</name>
</gene>
<dbReference type="InterPro" id="IPR000795">
    <property type="entry name" value="T_Tr_GTP-bd_dom"/>
</dbReference>
<evidence type="ECO:0000259" key="14">
    <source>
        <dbReference type="PROSITE" id="PS51722"/>
    </source>
</evidence>
<evidence type="ECO:0000256" key="8">
    <source>
        <dbReference type="ARBA" id="ARBA00022917"/>
    </source>
</evidence>
<dbReference type="InterPro" id="IPR031157">
    <property type="entry name" value="G_TR_CS"/>
</dbReference>
<keyword evidence="6" id="KW-0378">Hydrolase</keyword>
<feature type="compositionally biased region" description="Low complexity" evidence="13">
    <location>
        <begin position="442"/>
        <end position="460"/>
    </location>
</feature>
<evidence type="ECO:0000256" key="11">
    <source>
        <dbReference type="ARBA" id="ARBA00063537"/>
    </source>
</evidence>
<feature type="region of interest" description="Disordered" evidence="13">
    <location>
        <begin position="416"/>
        <end position="471"/>
    </location>
</feature>
<comment type="caution">
    <text evidence="15">The sequence shown here is derived from an EMBL/GenBank/DDBJ whole genome shotgun (WGS) entry which is preliminary data.</text>
</comment>
<keyword evidence="4" id="KW-0547">Nucleotide-binding</keyword>
<keyword evidence="16" id="KW-1185">Reference proteome</keyword>
<dbReference type="PROSITE" id="PS51722">
    <property type="entry name" value="G_TR_2"/>
    <property type="match status" value="1"/>
</dbReference>
<dbReference type="PRINTS" id="PR00315">
    <property type="entry name" value="ELONGATNFCT"/>
</dbReference>
<dbReference type="Pfam" id="PF03143">
    <property type="entry name" value="GTP_EFTU_D3"/>
    <property type="match status" value="1"/>
</dbReference>
<organism evidence="15 16">
    <name type="scientific">Thielaviopsis punctulata</name>
    <dbReference type="NCBI Taxonomy" id="72032"/>
    <lineage>
        <taxon>Eukaryota</taxon>
        <taxon>Fungi</taxon>
        <taxon>Dikarya</taxon>
        <taxon>Ascomycota</taxon>
        <taxon>Pezizomycotina</taxon>
        <taxon>Sordariomycetes</taxon>
        <taxon>Hypocreomycetidae</taxon>
        <taxon>Microascales</taxon>
        <taxon>Ceratocystidaceae</taxon>
        <taxon>Thielaviopsis</taxon>
    </lineage>
</organism>
<name>A0A0F4Z7G4_9PEZI</name>
<dbReference type="PROSITE" id="PS00301">
    <property type="entry name" value="G_TR_1"/>
    <property type="match status" value="1"/>
</dbReference>
<dbReference type="GO" id="GO:0005525">
    <property type="term" value="F:GTP binding"/>
    <property type="evidence" value="ECO:0007669"/>
    <property type="project" value="UniProtKB-KW"/>
</dbReference>
<dbReference type="GO" id="GO:1990533">
    <property type="term" value="C:Dom34-Hbs1 complex"/>
    <property type="evidence" value="ECO:0007669"/>
    <property type="project" value="UniProtKB-ARBA"/>
</dbReference>
<comment type="similarity">
    <text evidence="2">Belongs to the TRAFAC class translation factor GTPase superfamily. Classic translation factor GTPase family. EF-Tu/EF-1A subfamily.</text>
</comment>
<evidence type="ECO:0000256" key="6">
    <source>
        <dbReference type="ARBA" id="ARBA00022801"/>
    </source>
</evidence>
<dbReference type="GO" id="GO:0006417">
    <property type="term" value="P:regulation of translation"/>
    <property type="evidence" value="ECO:0007669"/>
    <property type="project" value="UniProtKB-KW"/>
</dbReference>
<dbReference type="Gene3D" id="2.40.30.10">
    <property type="entry name" value="Translation factors"/>
    <property type="match status" value="2"/>
</dbReference>
<feature type="region of interest" description="Disordered" evidence="13">
    <location>
        <begin position="228"/>
        <end position="348"/>
    </location>
</feature>
<dbReference type="Pfam" id="PF08938">
    <property type="entry name" value="HBS1_N"/>
    <property type="match status" value="1"/>
</dbReference>
<dbReference type="CDD" id="cd01883">
    <property type="entry name" value="EF1_alpha"/>
    <property type="match status" value="1"/>
</dbReference>
<feature type="compositionally biased region" description="Low complexity" evidence="13">
    <location>
        <begin position="238"/>
        <end position="260"/>
    </location>
</feature>
<dbReference type="GO" id="GO:0002184">
    <property type="term" value="P:cytoplasmic translational termination"/>
    <property type="evidence" value="ECO:0007669"/>
    <property type="project" value="UniProtKB-ARBA"/>
</dbReference>
<evidence type="ECO:0000256" key="2">
    <source>
        <dbReference type="ARBA" id="ARBA00007249"/>
    </source>
</evidence>
<evidence type="ECO:0000256" key="1">
    <source>
        <dbReference type="ARBA" id="ARBA00004496"/>
    </source>
</evidence>
<dbReference type="InterPro" id="IPR004160">
    <property type="entry name" value="Transl_elong_EFTu/EF1A_C"/>
</dbReference>
<dbReference type="Pfam" id="PF03144">
    <property type="entry name" value="GTP_EFTU_D2"/>
    <property type="match status" value="1"/>
</dbReference>
<dbReference type="SUPFAM" id="SSF52540">
    <property type="entry name" value="P-loop containing nucleoside triphosphate hydrolases"/>
    <property type="match status" value="1"/>
</dbReference>